<feature type="transmembrane region" description="Helical" evidence="9">
    <location>
        <begin position="100"/>
        <end position="122"/>
    </location>
</feature>
<evidence type="ECO:0000313" key="11">
    <source>
        <dbReference type="EMBL" id="EHI58705.1"/>
    </source>
</evidence>
<dbReference type="PANTHER" id="PTHR35011:SF11">
    <property type="entry name" value="TRAP TRANSPORTER SMALL PERMEASE PROTEIN"/>
    <property type="match status" value="1"/>
</dbReference>
<proteinExistence type="inferred from homology"/>
<protein>
    <recommendedName>
        <fullName evidence="10">Tripartite ATP-independent periplasmic transporters DctQ component domain-containing protein</fullName>
    </recommendedName>
</protein>
<dbReference type="GO" id="GO:0015740">
    <property type="term" value="P:C4-dicarboxylate transport"/>
    <property type="evidence" value="ECO:0007669"/>
    <property type="project" value="TreeGrafter"/>
</dbReference>
<dbReference type="Proteomes" id="UP000005384">
    <property type="component" value="Unassembled WGS sequence"/>
</dbReference>
<dbReference type="HOGENOM" id="CLU_086356_9_1_9"/>
<dbReference type="InterPro" id="IPR055348">
    <property type="entry name" value="DctQ"/>
</dbReference>
<feature type="transmembrane region" description="Helical" evidence="9">
    <location>
        <begin position="58"/>
        <end position="79"/>
    </location>
</feature>
<dbReference type="PATRIC" id="fig|742737.3.peg.3376"/>
<keyword evidence="3" id="KW-1003">Cell membrane</keyword>
<evidence type="ECO:0000256" key="9">
    <source>
        <dbReference type="SAM" id="Phobius"/>
    </source>
</evidence>
<reference evidence="11 12" key="1">
    <citation type="submission" date="2011-08" db="EMBL/GenBank/DDBJ databases">
        <title>The Genome Sequence of Clostridium hathewayi WAL-18680.</title>
        <authorList>
            <consortium name="The Broad Institute Genome Sequencing Platform"/>
            <person name="Earl A."/>
            <person name="Ward D."/>
            <person name="Feldgarden M."/>
            <person name="Gevers D."/>
            <person name="Finegold S.M."/>
            <person name="Summanen P.H."/>
            <person name="Molitoris D.R."/>
            <person name="Song M."/>
            <person name="Daigneault M."/>
            <person name="Allen-Vercoe E."/>
            <person name="Young S.K."/>
            <person name="Zeng Q."/>
            <person name="Gargeya S."/>
            <person name="Fitzgerald M."/>
            <person name="Haas B."/>
            <person name="Abouelleil A."/>
            <person name="Alvarado L."/>
            <person name="Arachchi H.M."/>
            <person name="Berlin A."/>
            <person name="Brown A."/>
            <person name="Chapman S.B."/>
            <person name="Chen Z."/>
            <person name="Dunbar C."/>
            <person name="Freedman E."/>
            <person name="Gearin G."/>
            <person name="Gellesch M."/>
            <person name="Goldberg J."/>
            <person name="Griggs A."/>
            <person name="Gujja S."/>
            <person name="Heiman D."/>
            <person name="Howarth C."/>
            <person name="Larson L."/>
            <person name="Lui A."/>
            <person name="MacDonald P.J.P."/>
            <person name="Montmayeur A."/>
            <person name="Murphy C."/>
            <person name="Neiman D."/>
            <person name="Pearson M."/>
            <person name="Priest M."/>
            <person name="Roberts A."/>
            <person name="Saif S."/>
            <person name="Shea T."/>
            <person name="Shenoy N."/>
            <person name="Sisk P."/>
            <person name="Stolte C."/>
            <person name="Sykes S."/>
            <person name="Wortman J."/>
            <person name="Nusbaum C."/>
            <person name="Birren B."/>
        </authorList>
    </citation>
    <scope>NUCLEOTIDE SEQUENCE [LARGE SCALE GENOMIC DNA]</scope>
    <source>
        <strain evidence="11 12">WAL-18680</strain>
    </source>
</reference>
<comment type="caution">
    <text evidence="11">The sequence shown here is derived from an EMBL/GenBank/DDBJ whole genome shotgun (WGS) entry which is preliminary data.</text>
</comment>
<keyword evidence="6 9" id="KW-1133">Transmembrane helix</keyword>
<dbReference type="GO" id="GO:0005886">
    <property type="term" value="C:plasma membrane"/>
    <property type="evidence" value="ECO:0007669"/>
    <property type="project" value="UniProtKB-SubCell"/>
</dbReference>
<dbReference type="RefSeq" id="WP_006781378.1">
    <property type="nucleotide sequence ID" value="NZ_CP040506.1"/>
</dbReference>
<dbReference type="Pfam" id="PF04290">
    <property type="entry name" value="DctQ"/>
    <property type="match status" value="1"/>
</dbReference>
<feature type="transmembrane region" description="Helical" evidence="9">
    <location>
        <begin position="21"/>
        <end position="46"/>
    </location>
</feature>
<keyword evidence="5 9" id="KW-0812">Transmembrane</keyword>
<evidence type="ECO:0000256" key="2">
    <source>
        <dbReference type="ARBA" id="ARBA00022448"/>
    </source>
</evidence>
<evidence type="ECO:0000256" key="8">
    <source>
        <dbReference type="ARBA" id="ARBA00038436"/>
    </source>
</evidence>
<evidence type="ECO:0000256" key="4">
    <source>
        <dbReference type="ARBA" id="ARBA00022519"/>
    </source>
</evidence>
<evidence type="ECO:0000313" key="12">
    <source>
        <dbReference type="Proteomes" id="UP000005384"/>
    </source>
</evidence>
<organism evidence="11 12">
    <name type="scientific">Hungatella hathewayi WAL-18680</name>
    <dbReference type="NCBI Taxonomy" id="742737"/>
    <lineage>
        <taxon>Bacteria</taxon>
        <taxon>Bacillati</taxon>
        <taxon>Bacillota</taxon>
        <taxon>Clostridia</taxon>
        <taxon>Lachnospirales</taxon>
        <taxon>Lachnospiraceae</taxon>
        <taxon>Hungatella</taxon>
    </lineage>
</organism>
<feature type="domain" description="Tripartite ATP-independent periplasmic transporters DctQ component" evidence="10">
    <location>
        <begin position="37"/>
        <end position="162"/>
    </location>
</feature>
<dbReference type="PANTHER" id="PTHR35011">
    <property type="entry name" value="2,3-DIKETO-L-GULONATE TRAP TRANSPORTER SMALL PERMEASE PROTEIN YIAM"/>
    <property type="match status" value="1"/>
</dbReference>
<evidence type="ECO:0000256" key="6">
    <source>
        <dbReference type="ARBA" id="ARBA00022989"/>
    </source>
</evidence>
<evidence type="ECO:0000259" key="10">
    <source>
        <dbReference type="Pfam" id="PF04290"/>
    </source>
</evidence>
<feature type="transmembrane region" description="Helical" evidence="9">
    <location>
        <begin position="142"/>
        <end position="163"/>
    </location>
</feature>
<comment type="similarity">
    <text evidence="8">Belongs to the TRAP transporter small permease family.</text>
</comment>
<dbReference type="AlphaFoldDB" id="G5IIS0"/>
<evidence type="ECO:0000256" key="5">
    <source>
        <dbReference type="ARBA" id="ARBA00022692"/>
    </source>
</evidence>
<evidence type="ECO:0000256" key="7">
    <source>
        <dbReference type="ARBA" id="ARBA00023136"/>
    </source>
</evidence>
<comment type="subcellular location">
    <subcellularLocation>
        <location evidence="1">Cell inner membrane</location>
        <topology evidence="1">Multi-pass membrane protein</topology>
    </subcellularLocation>
</comment>
<sequence length="167" mass="18788">MEQEKEINKKEKSALDKAADWISTGMLILCVLVFAVMVFAVSYGVIGRYLPFVRNPRWTQELGILCMVWLCFLSAGFAIKEGLHVRMSIINYLVPKKLASFFHGCAYVLLLVINGVWVVYGIQLMQLTKMAKMSATRWPMSIIYLSVVIGGIYGAAMSVYRLMKGGF</sequence>
<keyword evidence="2" id="KW-0813">Transport</keyword>
<dbReference type="OrthoDB" id="9814265at2"/>
<evidence type="ECO:0000256" key="3">
    <source>
        <dbReference type="ARBA" id="ARBA00022475"/>
    </source>
</evidence>
<evidence type="ECO:0000256" key="1">
    <source>
        <dbReference type="ARBA" id="ARBA00004429"/>
    </source>
</evidence>
<keyword evidence="4" id="KW-0997">Cell inner membrane</keyword>
<keyword evidence="7 9" id="KW-0472">Membrane</keyword>
<dbReference type="EMBL" id="ADLN01000092">
    <property type="protein sequence ID" value="EHI58705.1"/>
    <property type="molecule type" value="Genomic_DNA"/>
</dbReference>
<dbReference type="GO" id="GO:0022857">
    <property type="term" value="F:transmembrane transporter activity"/>
    <property type="evidence" value="ECO:0007669"/>
    <property type="project" value="TreeGrafter"/>
</dbReference>
<name>G5IIS0_9FIRM</name>
<keyword evidence="12" id="KW-1185">Reference proteome</keyword>
<dbReference type="InterPro" id="IPR007387">
    <property type="entry name" value="TRAP_DctQ"/>
</dbReference>
<accession>G5IIS0</accession>
<gene>
    <name evidence="11" type="ORF">HMPREF9473_03398</name>
</gene>